<dbReference type="CDD" id="cd11747">
    <property type="entry name" value="GH94N_like_1"/>
    <property type="match status" value="1"/>
</dbReference>
<name>A0A916RUA4_9BACT</name>
<evidence type="ECO:0008006" key="4">
    <source>
        <dbReference type="Google" id="ProtNLM"/>
    </source>
</evidence>
<comment type="caution">
    <text evidence="2">The sequence shown here is derived from an EMBL/GenBank/DDBJ whole genome shotgun (WGS) entry which is preliminary data.</text>
</comment>
<dbReference type="EMBL" id="BMJB01000001">
    <property type="protein sequence ID" value="GGA67656.1"/>
    <property type="molecule type" value="Genomic_DNA"/>
</dbReference>
<dbReference type="InterPro" id="IPR012341">
    <property type="entry name" value="6hp_glycosidase-like_sf"/>
</dbReference>
<feature type="region of interest" description="Disordered" evidence="1">
    <location>
        <begin position="412"/>
        <end position="432"/>
    </location>
</feature>
<dbReference type="InterPro" id="IPR008928">
    <property type="entry name" value="6-hairpin_glycosidase_sf"/>
</dbReference>
<reference evidence="2" key="1">
    <citation type="journal article" date="2014" name="Int. J. Syst. Evol. Microbiol.">
        <title>Complete genome sequence of Corynebacterium casei LMG S-19264T (=DSM 44701T), isolated from a smear-ripened cheese.</title>
        <authorList>
            <consortium name="US DOE Joint Genome Institute (JGI-PGF)"/>
            <person name="Walter F."/>
            <person name="Albersmeier A."/>
            <person name="Kalinowski J."/>
            <person name="Ruckert C."/>
        </authorList>
    </citation>
    <scope>NUCLEOTIDE SEQUENCE</scope>
    <source>
        <strain evidence="2">CGMCC 1.15447</strain>
    </source>
</reference>
<dbReference type="InterPro" id="IPR006311">
    <property type="entry name" value="TAT_signal"/>
</dbReference>
<dbReference type="AlphaFoldDB" id="A0A916RUA4"/>
<dbReference type="Gene3D" id="1.50.10.10">
    <property type="match status" value="1"/>
</dbReference>
<dbReference type="Pfam" id="PF14614">
    <property type="entry name" value="DUF4450"/>
    <property type="match status" value="1"/>
</dbReference>
<dbReference type="SUPFAM" id="SSF48208">
    <property type="entry name" value="Six-hairpin glycosidases"/>
    <property type="match status" value="1"/>
</dbReference>
<evidence type="ECO:0000313" key="3">
    <source>
        <dbReference type="Proteomes" id="UP000648801"/>
    </source>
</evidence>
<dbReference type="InterPro" id="IPR028028">
    <property type="entry name" value="DUF4450"/>
</dbReference>
<feature type="compositionally biased region" description="Polar residues" evidence="1">
    <location>
        <begin position="412"/>
        <end position="421"/>
    </location>
</feature>
<reference evidence="2" key="2">
    <citation type="submission" date="2020-09" db="EMBL/GenBank/DDBJ databases">
        <authorList>
            <person name="Sun Q."/>
            <person name="Zhou Y."/>
        </authorList>
    </citation>
    <scope>NUCLEOTIDE SEQUENCE</scope>
    <source>
        <strain evidence="2">CGMCC 1.15447</strain>
    </source>
</reference>
<protein>
    <recommendedName>
        <fullName evidence="4">DUF4450 domain-containing protein</fullName>
    </recommendedName>
</protein>
<dbReference type="GO" id="GO:0005975">
    <property type="term" value="P:carbohydrate metabolic process"/>
    <property type="evidence" value="ECO:0007669"/>
    <property type="project" value="InterPro"/>
</dbReference>
<dbReference type="Proteomes" id="UP000648801">
    <property type="component" value="Unassembled WGS sequence"/>
</dbReference>
<gene>
    <name evidence="2" type="ORF">GCM10011507_19000</name>
</gene>
<proteinExistence type="predicted"/>
<accession>A0A916RUA4</accession>
<evidence type="ECO:0000313" key="2">
    <source>
        <dbReference type="EMBL" id="GGA67656.1"/>
    </source>
</evidence>
<keyword evidence="3" id="KW-1185">Reference proteome</keyword>
<organism evidence="2 3">
    <name type="scientific">Edaphobacter acidisoli</name>
    <dbReference type="NCBI Taxonomy" id="2040573"/>
    <lineage>
        <taxon>Bacteria</taxon>
        <taxon>Pseudomonadati</taxon>
        <taxon>Acidobacteriota</taxon>
        <taxon>Terriglobia</taxon>
        <taxon>Terriglobales</taxon>
        <taxon>Acidobacteriaceae</taxon>
        <taxon>Edaphobacter</taxon>
    </lineage>
</organism>
<evidence type="ECO:0000256" key="1">
    <source>
        <dbReference type="SAM" id="MobiDB-lite"/>
    </source>
</evidence>
<dbReference type="PROSITE" id="PS51318">
    <property type="entry name" value="TAT"/>
    <property type="match status" value="1"/>
</dbReference>
<sequence length="1101" mass="121919">MQSPRPSFFYARQISMNNLPYWTRRRFLANSAAAALAAQGPLAFAQKHRSPYSAAASPEEITGKVRGLMKGQTARPMRYRPGSGGFFVQNGTEFFNRPLYGPNNAFRVDAGDLPEFSLYLPGHGGNLRLGIAAAGASKWLHEAHEINAVYRAGRMFYEVRDPLLQHGTLRIEIMTMAEGSGIYVRVEAAEIPASTRLLWAFGGVSGRKGKRGGDIGCEAQPVSLFFQLRPEECKGNTYTLRENSASVHSKAADLSLYFPPNSQLALSDATQWNAGWNALSHLPSSEITLPVLIGSVEIEPGKPLSIALQRQTESLPPLNENLEDAIVARTRQLDTIATRVSATTPDEYINLAASALNTAADAIWDSAQGCVMHGAVAWRVPLAGWRGPYVLDATGQHERFRQHARHWIARQNHSPVTTSDPATGHPDPGSHLARTENLLHSQGDISHNHYDMNLVLFDAVLRHLQWTGDLDFAKEVWPALVQHLAWERRLFRRTYTVDGATLPLYEAYACIWASDNLQYNGGGAAHSTAYNYYANKWAARIARLIGEDATLYEREAGLIHEGMSKLLWLPEQGTFAESKDILATQTAYTSPALWTIYHTIDSEVASPTEAQQMVTERLTALRHIPIHGEGVPAEDLYMLSCSDWMPYIWSLNLLLLAENMHMALALWQAGMADEAFRIFKGNLVDSMFQGLCPGNFHMTSQLDVHRQEAQRDFGDPIGITSRALVEGLFGIKPNLLDESVTIRPGFPSTWNHATLDHPDIHLQWQRAAHRESFEIASHFAKPIDLILQLNAPRTRNPSIQVNGSQVKATHLHNSSSAAQIKIHAGKSTSWHIEVEWSGELIASKPAIASRSQAPAQQQVRAISNSTRTEPIDLTNVLKHRISDIFTRSYTAPRSPYCSLSIPEQGIGAWAAFDIQPRIDDSGLCRDSGALETPLNIPFRVPKDRSAPNCIFLSQWQQDRSSLEIPLTGKASALYLLLAGTTFPQCSRMTHAVVQAHYIDGTTSTLDLRNPENWWPIEQDYLIDDYLFVDEAPCPPRVDLRTGAVRILDPVTFRGKGTTVDGGAANIVELALDPHKSLRNLSIEVKLYGIIVGLLSATLVRT</sequence>
<dbReference type="RefSeq" id="WP_229668837.1">
    <property type="nucleotide sequence ID" value="NZ_BMJB01000001.1"/>
</dbReference>